<dbReference type="Pfam" id="PF01965">
    <property type="entry name" value="DJ-1_PfpI"/>
    <property type="match status" value="1"/>
</dbReference>
<dbReference type="SUPFAM" id="SSF52317">
    <property type="entry name" value="Class I glutamine amidotransferase-like"/>
    <property type="match status" value="1"/>
</dbReference>
<dbReference type="AlphaFoldDB" id="A0A7G5C5P1"/>
<dbReference type="InterPro" id="IPR002818">
    <property type="entry name" value="DJ-1/PfpI"/>
</dbReference>
<dbReference type="EMBL" id="CP041969">
    <property type="protein sequence ID" value="QMV44525.1"/>
    <property type="molecule type" value="Genomic_DNA"/>
</dbReference>
<keyword evidence="2" id="KW-0315">Glutamine amidotransferase</keyword>
<accession>A0A7G5C5P1</accession>
<reference evidence="2 3" key="1">
    <citation type="submission" date="2019-07" db="EMBL/GenBank/DDBJ databases">
        <authorList>
            <person name="Kim J.K."/>
            <person name="Cheong H.-M."/>
            <person name="Choi Y."/>
            <person name="Hwang K.J."/>
            <person name="Lee S."/>
            <person name="Choi C."/>
        </authorList>
    </citation>
    <scope>NUCLEOTIDE SEQUENCE [LARGE SCALE GENOMIC DNA]</scope>
    <source>
        <strain evidence="2 3">KS 22</strain>
    </source>
</reference>
<dbReference type="GO" id="GO:0005737">
    <property type="term" value="C:cytoplasm"/>
    <property type="evidence" value="ECO:0007669"/>
    <property type="project" value="TreeGrafter"/>
</dbReference>
<dbReference type="PANTHER" id="PTHR48094:SF19">
    <property type="entry name" value="DJ-1_PFPI DOMAIN-CONTAINING PROTEIN"/>
    <property type="match status" value="1"/>
</dbReference>
<evidence type="ECO:0000313" key="2">
    <source>
        <dbReference type="EMBL" id="QMV44525.1"/>
    </source>
</evidence>
<keyword evidence="3" id="KW-1185">Reference proteome</keyword>
<feature type="domain" description="DJ-1/PfpI" evidence="1">
    <location>
        <begin position="4"/>
        <end position="175"/>
    </location>
</feature>
<dbReference type="KEGG" id="cchl:FPL14_27660"/>
<dbReference type="CDD" id="cd03140">
    <property type="entry name" value="GATase1_PfpI_3"/>
    <property type="match status" value="1"/>
</dbReference>
<gene>
    <name evidence="2" type="ORF">FPL14_27660</name>
</gene>
<protein>
    <submittedName>
        <fullName evidence="2">Glutamine amidotransferase</fullName>
    </submittedName>
</protein>
<dbReference type="Gene3D" id="3.40.50.880">
    <property type="match status" value="1"/>
</dbReference>
<name>A0A7G5C5P1_9BACL</name>
<dbReference type="RefSeq" id="WP_182300769.1">
    <property type="nucleotide sequence ID" value="NZ_CP041969.1"/>
</dbReference>
<evidence type="ECO:0000259" key="1">
    <source>
        <dbReference type="Pfam" id="PF01965"/>
    </source>
</evidence>
<dbReference type="InterPro" id="IPR050325">
    <property type="entry name" value="Prot/Nucl_acid_deglycase"/>
</dbReference>
<dbReference type="Proteomes" id="UP000515679">
    <property type="component" value="Chromosome"/>
</dbReference>
<organism evidence="2 3">
    <name type="scientific">Cohnella cholangitidis</name>
    <dbReference type="NCBI Taxonomy" id="2598458"/>
    <lineage>
        <taxon>Bacteria</taxon>
        <taxon>Bacillati</taxon>
        <taxon>Bacillota</taxon>
        <taxon>Bacilli</taxon>
        <taxon>Bacillales</taxon>
        <taxon>Paenibacillaceae</taxon>
        <taxon>Cohnella</taxon>
    </lineage>
</organism>
<dbReference type="GO" id="GO:0016740">
    <property type="term" value="F:transferase activity"/>
    <property type="evidence" value="ECO:0007669"/>
    <property type="project" value="UniProtKB-KW"/>
</dbReference>
<dbReference type="InterPro" id="IPR029062">
    <property type="entry name" value="Class_I_gatase-like"/>
</dbReference>
<dbReference type="PANTHER" id="PTHR48094">
    <property type="entry name" value="PROTEIN/NUCLEIC ACID DEGLYCASE DJ-1-RELATED"/>
    <property type="match status" value="1"/>
</dbReference>
<keyword evidence="2" id="KW-0808">Transferase</keyword>
<sequence length="208" mass="22816">MNRTVYLYVFDTMSDWEIGYVAAELNSGRYFRKGLASAKIVTVGIEKTPVTTMGGLKLMPDLIVEKCSIQSDDALILPGGNTWTEAIHMPILNMAERCVQEGIVVGAICGATFGLAQAGLLDSRGHTSNDLAYLKMVCPSYTGEDYYKVESAVTDGTLITASGVAPLEFTVHVLKALDVCAPQTLDAWYHLNKTHEDKYFYELMNSIQ</sequence>
<proteinExistence type="predicted"/>
<evidence type="ECO:0000313" key="3">
    <source>
        <dbReference type="Proteomes" id="UP000515679"/>
    </source>
</evidence>